<reference evidence="2" key="1">
    <citation type="journal article" date="2023" name="Proc. Natl. Acad. Sci. U.S.A.">
        <title>Genomic and structural basis for evolution of tropane alkaloid biosynthesis.</title>
        <authorList>
            <person name="Wanga Y.-J."/>
            <person name="Taina T."/>
            <person name="Yua J.-Y."/>
            <person name="Lia J."/>
            <person name="Xua B."/>
            <person name="Chenc J."/>
            <person name="D'Auriad J.C."/>
            <person name="Huanga J.-P."/>
            <person name="Huanga S.-X."/>
        </authorList>
    </citation>
    <scope>NUCLEOTIDE SEQUENCE [LARGE SCALE GENOMIC DNA]</scope>
    <source>
        <strain evidence="2">cv. KIB-2019</strain>
    </source>
</reference>
<name>A0A9Q1MIN4_9SOLA</name>
<evidence type="ECO:0000313" key="2">
    <source>
        <dbReference type="Proteomes" id="UP001152561"/>
    </source>
</evidence>
<dbReference type="Pfam" id="PF14953">
    <property type="entry name" value="DUF4504"/>
    <property type="match status" value="1"/>
</dbReference>
<dbReference type="PANTHER" id="PTHR31366:SF2">
    <property type="entry name" value="UPF0739 PROTEIN C1ORF74"/>
    <property type="match status" value="1"/>
</dbReference>
<organism evidence="1 2">
    <name type="scientific">Anisodus acutangulus</name>
    <dbReference type="NCBI Taxonomy" id="402998"/>
    <lineage>
        <taxon>Eukaryota</taxon>
        <taxon>Viridiplantae</taxon>
        <taxon>Streptophyta</taxon>
        <taxon>Embryophyta</taxon>
        <taxon>Tracheophyta</taxon>
        <taxon>Spermatophyta</taxon>
        <taxon>Magnoliopsida</taxon>
        <taxon>eudicotyledons</taxon>
        <taxon>Gunneridae</taxon>
        <taxon>Pentapetalae</taxon>
        <taxon>asterids</taxon>
        <taxon>lamiids</taxon>
        <taxon>Solanales</taxon>
        <taxon>Solanaceae</taxon>
        <taxon>Solanoideae</taxon>
        <taxon>Hyoscyameae</taxon>
        <taxon>Anisodus</taxon>
    </lineage>
</organism>
<comment type="caution">
    <text evidence="1">The sequence shown here is derived from an EMBL/GenBank/DDBJ whole genome shotgun (WGS) entry which is preliminary data.</text>
</comment>
<dbReference type="OrthoDB" id="2395010at2759"/>
<dbReference type="AlphaFoldDB" id="A0A9Q1MIN4"/>
<keyword evidence="2" id="KW-1185">Reference proteome</keyword>
<proteinExistence type="predicted"/>
<evidence type="ECO:0000313" key="1">
    <source>
        <dbReference type="EMBL" id="KAJ8560374.1"/>
    </source>
</evidence>
<sequence>MEVAELEMVVRAFESALSQIKWRLKLSSKRRLETDILALCTEMRPVVMVDYGGKLPELQERLCAFLKHCKEDCSIFKPLHVMVIEDMIYLVHARAFAEFVKSSLNLEMRLIYVDLEQDPPKMITQAEESSVAAELVLAQKIFSSVFSENGINTDHLEHQKPEVRANTDSSVYEATSSLSSEVVDLSECIKETHVTVPTLNGWLLGYPIVYLFGMAHIEHAIYNLSTKSLHLFQVLVCRSARCNRGSQAQKEELMSFSVPYDLSSEGMNEPWAETFLTHIRARQGRCNQVWTSLQMEVRACYPQAIAL</sequence>
<dbReference type="EMBL" id="JAJAGQ010000006">
    <property type="protein sequence ID" value="KAJ8560374.1"/>
    <property type="molecule type" value="Genomic_DNA"/>
</dbReference>
<protein>
    <submittedName>
        <fullName evidence="1">Uncharacterized protein</fullName>
    </submittedName>
</protein>
<accession>A0A9Q1MIN4</accession>
<dbReference type="Proteomes" id="UP001152561">
    <property type="component" value="Unassembled WGS sequence"/>
</dbReference>
<dbReference type="PANTHER" id="PTHR31366">
    <property type="entry name" value="UPF0739 PROTEIN C1ORF74"/>
    <property type="match status" value="1"/>
</dbReference>
<gene>
    <name evidence="1" type="ORF">K7X08_004432</name>
</gene>
<dbReference type="InterPro" id="IPR027850">
    <property type="entry name" value="DUF4504"/>
</dbReference>